<dbReference type="PANTHER" id="PTHR34482:SF49">
    <property type="entry name" value="RETROTRANSPOSON GAG DOMAIN-CONTAINING PROTEIN"/>
    <property type="match status" value="1"/>
</dbReference>
<dbReference type="AlphaFoldDB" id="A0AAQ3WD34"/>
<organism evidence="3 4">
    <name type="scientific">Paspalum notatum var. saurae</name>
    <dbReference type="NCBI Taxonomy" id="547442"/>
    <lineage>
        <taxon>Eukaryota</taxon>
        <taxon>Viridiplantae</taxon>
        <taxon>Streptophyta</taxon>
        <taxon>Embryophyta</taxon>
        <taxon>Tracheophyta</taxon>
        <taxon>Spermatophyta</taxon>
        <taxon>Magnoliopsida</taxon>
        <taxon>Liliopsida</taxon>
        <taxon>Poales</taxon>
        <taxon>Poaceae</taxon>
        <taxon>PACMAD clade</taxon>
        <taxon>Panicoideae</taxon>
        <taxon>Andropogonodae</taxon>
        <taxon>Paspaleae</taxon>
        <taxon>Paspalinae</taxon>
        <taxon>Paspalum</taxon>
    </lineage>
</organism>
<evidence type="ECO:0000313" key="3">
    <source>
        <dbReference type="EMBL" id="WVZ58047.1"/>
    </source>
</evidence>
<dbReference type="Proteomes" id="UP001341281">
    <property type="component" value="Chromosome 02"/>
</dbReference>
<proteinExistence type="predicted"/>
<protein>
    <recommendedName>
        <fullName evidence="2">Retrotransposon gag domain-containing protein</fullName>
    </recommendedName>
</protein>
<reference evidence="3 4" key="1">
    <citation type="submission" date="2024-02" db="EMBL/GenBank/DDBJ databases">
        <title>High-quality chromosome-scale genome assembly of Pensacola bahiagrass (Paspalum notatum Flugge var. saurae).</title>
        <authorList>
            <person name="Vega J.M."/>
            <person name="Podio M."/>
            <person name="Orjuela J."/>
            <person name="Siena L.A."/>
            <person name="Pessino S.C."/>
            <person name="Combes M.C."/>
            <person name="Mariac C."/>
            <person name="Albertini E."/>
            <person name="Pupilli F."/>
            <person name="Ortiz J.P.A."/>
            <person name="Leblanc O."/>
        </authorList>
    </citation>
    <scope>NUCLEOTIDE SEQUENCE [LARGE SCALE GENOMIC DNA]</scope>
    <source>
        <strain evidence="3">R1</strain>
        <tissue evidence="3">Leaf</tissue>
    </source>
</reference>
<dbReference type="InterPro" id="IPR005162">
    <property type="entry name" value="Retrotrans_gag_dom"/>
</dbReference>
<dbReference type="EMBL" id="CP144746">
    <property type="protein sequence ID" value="WVZ58047.1"/>
    <property type="molecule type" value="Genomic_DNA"/>
</dbReference>
<evidence type="ECO:0000313" key="4">
    <source>
        <dbReference type="Proteomes" id="UP001341281"/>
    </source>
</evidence>
<keyword evidence="4" id="KW-1185">Reference proteome</keyword>
<evidence type="ECO:0000259" key="2">
    <source>
        <dbReference type="Pfam" id="PF03732"/>
    </source>
</evidence>
<sequence>MESRTTSLGSFLMRIGSTTMSLHPLQADEWLWAVEQQLDIAQCTDQERVLYATGQLRGGALDWWESYRQQDRERFTWAQFYERFRSHHVPAGIMKMKKREFLSLKQGSMTVTKYHDKFLHLARYAPTEVTEDSDKQEHFMEVLRDTLQLQLMNANFNNFNHLVDRAMLTEQKSWEIEDRKRKFAPTSINSNTHPRQPQQQYSQQQGNQQHVTPGFNDQNRATYICARKRLAHT</sequence>
<feature type="region of interest" description="Disordered" evidence="1">
    <location>
        <begin position="185"/>
        <end position="218"/>
    </location>
</feature>
<accession>A0AAQ3WD34</accession>
<evidence type="ECO:0000256" key="1">
    <source>
        <dbReference type="SAM" id="MobiDB-lite"/>
    </source>
</evidence>
<feature type="compositionally biased region" description="Polar residues" evidence="1">
    <location>
        <begin position="186"/>
        <end position="195"/>
    </location>
</feature>
<gene>
    <name evidence="3" type="ORF">U9M48_008359</name>
</gene>
<dbReference type="Pfam" id="PF03732">
    <property type="entry name" value="Retrotrans_gag"/>
    <property type="match status" value="1"/>
</dbReference>
<name>A0AAQ3WD34_PASNO</name>
<feature type="compositionally biased region" description="Low complexity" evidence="1">
    <location>
        <begin position="196"/>
        <end position="209"/>
    </location>
</feature>
<dbReference type="PANTHER" id="PTHR34482">
    <property type="entry name" value="DNA DAMAGE-INDUCIBLE PROTEIN 1-LIKE"/>
    <property type="match status" value="1"/>
</dbReference>
<feature type="domain" description="Retrotransposon gag" evidence="2">
    <location>
        <begin position="52"/>
        <end position="144"/>
    </location>
</feature>